<dbReference type="AlphaFoldDB" id="A0A3A8EP31"/>
<dbReference type="OrthoDB" id="598245at2"/>
<dbReference type="Pfam" id="PF04076">
    <property type="entry name" value="BOF"/>
    <property type="match status" value="1"/>
</dbReference>
<gene>
    <name evidence="3" type="ORF">D7V20_14285</name>
</gene>
<proteinExistence type="predicted"/>
<evidence type="ECO:0000256" key="2">
    <source>
        <dbReference type="SAM" id="SignalP"/>
    </source>
</evidence>
<dbReference type="RefSeq" id="WP_120384858.1">
    <property type="nucleotide sequence ID" value="NZ_RAXT01000039.1"/>
</dbReference>
<dbReference type="NCBIfam" id="NF033674">
    <property type="entry name" value="stress_OB_fold"/>
    <property type="match status" value="1"/>
</dbReference>
<comment type="caution">
    <text evidence="3">The sequence shown here is derived from an EMBL/GenBank/DDBJ whole genome shotgun (WGS) entry which is preliminary data.</text>
</comment>
<feature type="signal peptide" evidence="2">
    <location>
        <begin position="1"/>
        <end position="21"/>
    </location>
</feature>
<protein>
    <submittedName>
        <fullName evidence="3">NirD/YgiW/YdeI family stress tolerance protein</fullName>
    </submittedName>
</protein>
<accession>A0A3A8EP31</accession>
<sequence length="121" mass="13650">MRKTPLLLSVIVFMLTPHVWAEQDDYGFFEEAAKNNITIVQALRANDETAVTLQGHIVGQIKHEHYELKDTTGSMAIEVDDDLATADQLKVGTEVKVVGEIDTHRYKPTDIEVVKIEIMKE</sequence>
<keyword evidence="4" id="KW-1185">Reference proteome</keyword>
<organism evidence="3 4">
    <name type="scientific">Acinetobacter rongchengensis</name>
    <dbReference type="NCBI Taxonomy" id="2419601"/>
    <lineage>
        <taxon>Bacteria</taxon>
        <taxon>Pseudomonadati</taxon>
        <taxon>Pseudomonadota</taxon>
        <taxon>Gammaproteobacteria</taxon>
        <taxon>Moraxellales</taxon>
        <taxon>Moraxellaceae</taxon>
        <taxon>Acinetobacter</taxon>
    </lineage>
</organism>
<dbReference type="Gene3D" id="2.40.50.200">
    <property type="entry name" value="Bacterial OB-fold"/>
    <property type="match status" value="1"/>
</dbReference>
<reference evidence="3 4" key="1">
    <citation type="submission" date="2018-09" db="EMBL/GenBank/DDBJ databases">
        <title>The draft genome of Acinetobacter spp. strains.</title>
        <authorList>
            <person name="Qin J."/>
            <person name="Feng Y."/>
            <person name="Zong Z."/>
        </authorList>
    </citation>
    <scope>NUCLEOTIDE SEQUENCE [LARGE SCALE GENOMIC DNA]</scope>
    <source>
        <strain evidence="3 4">WCHAc060115</strain>
    </source>
</reference>
<dbReference type="PANTHER" id="PTHR36571">
    <property type="entry name" value="PROTEIN YGIW"/>
    <property type="match status" value="1"/>
</dbReference>
<dbReference type="EMBL" id="RAXT01000039">
    <property type="protein sequence ID" value="RKG36632.1"/>
    <property type="molecule type" value="Genomic_DNA"/>
</dbReference>
<evidence type="ECO:0000256" key="1">
    <source>
        <dbReference type="ARBA" id="ARBA00022729"/>
    </source>
</evidence>
<dbReference type="PANTHER" id="PTHR36571:SF1">
    <property type="entry name" value="PROTEIN YGIW"/>
    <property type="match status" value="1"/>
</dbReference>
<keyword evidence="1 2" id="KW-0732">Signal</keyword>
<evidence type="ECO:0000313" key="3">
    <source>
        <dbReference type="EMBL" id="RKG36632.1"/>
    </source>
</evidence>
<dbReference type="SUPFAM" id="SSF101756">
    <property type="entry name" value="Hypothetical protein YgiW"/>
    <property type="match status" value="1"/>
</dbReference>
<evidence type="ECO:0000313" key="4">
    <source>
        <dbReference type="Proteomes" id="UP000280405"/>
    </source>
</evidence>
<dbReference type="InterPro" id="IPR005220">
    <property type="entry name" value="CarO-like"/>
</dbReference>
<feature type="chain" id="PRO_5017217111" evidence="2">
    <location>
        <begin position="22"/>
        <end position="121"/>
    </location>
</feature>
<name>A0A3A8EP31_9GAMM</name>
<dbReference type="Proteomes" id="UP000280405">
    <property type="component" value="Unassembled WGS sequence"/>
</dbReference>
<dbReference type="InterPro" id="IPR036700">
    <property type="entry name" value="BOBF_sf"/>
</dbReference>